<sequence length="153" mass="17154">MDLLLATNPFEPSLCHRIFPRTSALTTTIKRFPPNVVYHNFDEIGLSLALSSSKTDDTLTLDEIHLMLRPEGTKPGFKSQYSSAPLPHLGERADEATGKDIVELLGEPERKGGGRITEVWFEYQKLGLQIVLATKVWDDGANAKIRELIYFKP</sequence>
<keyword evidence="2" id="KW-1185">Reference proteome</keyword>
<reference evidence="1 2" key="1">
    <citation type="journal article" date="2015" name="Genome Biol. Evol.">
        <title>Phylogenomic analyses indicate that early fungi evolved digesting cell walls of algal ancestors of land plants.</title>
        <authorList>
            <person name="Chang Y."/>
            <person name="Wang S."/>
            <person name="Sekimoto S."/>
            <person name="Aerts A.L."/>
            <person name="Choi C."/>
            <person name="Clum A."/>
            <person name="LaButti K.M."/>
            <person name="Lindquist E.A."/>
            <person name="Yee Ngan C."/>
            <person name="Ohm R.A."/>
            <person name="Salamov A.A."/>
            <person name="Grigoriev I.V."/>
            <person name="Spatafora J.W."/>
            <person name="Berbee M.L."/>
        </authorList>
    </citation>
    <scope>NUCLEOTIDE SEQUENCE [LARGE SCALE GENOMIC DNA]</scope>
    <source>
        <strain evidence="1 2">JEL478</strain>
    </source>
</reference>
<dbReference type="AlphaFoldDB" id="A0A139AXI4"/>
<evidence type="ECO:0000313" key="1">
    <source>
        <dbReference type="EMBL" id="KXS21430.1"/>
    </source>
</evidence>
<organism evidence="1 2">
    <name type="scientific">Gonapodya prolifera (strain JEL478)</name>
    <name type="common">Monoblepharis prolifera</name>
    <dbReference type="NCBI Taxonomy" id="1344416"/>
    <lineage>
        <taxon>Eukaryota</taxon>
        <taxon>Fungi</taxon>
        <taxon>Fungi incertae sedis</taxon>
        <taxon>Chytridiomycota</taxon>
        <taxon>Chytridiomycota incertae sedis</taxon>
        <taxon>Monoblepharidomycetes</taxon>
        <taxon>Monoblepharidales</taxon>
        <taxon>Gonapodyaceae</taxon>
        <taxon>Gonapodya</taxon>
    </lineage>
</organism>
<evidence type="ECO:0000313" key="2">
    <source>
        <dbReference type="Proteomes" id="UP000070544"/>
    </source>
</evidence>
<accession>A0A139AXI4</accession>
<name>A0A139AXI4_GONPJ</name>
<dbReference type="Proteomes" id="UP000070544">
    <property type="component" value="Unassembled WGS sequence"/>
</dbReference>
<proteinExistence type="predicted"/>
<gene>
    <name evidence="1" type="ORF">M427DRAFT_51651</name>
</gene>
<dbReference type="OrthoDB" id="2224399at2759"/>
<dbReference type="EMBL" id="KQ965733">
    <property type="protein sequence ID" value="KXS21430.1"/>
    <property type="molecule type" value="Genomic_DNA"/>
</dbReference>
<protein>
    <submittedName>
        <fullName evidence="1">Uncharacterized protein</fullName>
    </submittedName>
</protein>